<dbReference type="HAMAP" id="MF_00321">
    <property type="entry name" value="GTPase_EngB"/>
    <property type="match status" value="1"/>
</dbReference>
<dbReference type="NCBIfam" id="TIGR03598">
    <property type="entry name" value="GTPase_YsxC"/>
    <property type="match status" value="1"/>
</dbReference>
<dbReference type="Proteomes" id="UP000503088">
    <property type="component" value="Chromosome"/>
</dbReference>
<dbReference type="PANTHER" id="PTHR11649">
    <property type="entry name" value="MSS1/TRME-RELATED GTP-BINDING PROTEIN"/>
    <property type="match status" value="1"/>
</dbReference>
<dbReference type="RefSeq" id="WP_173221400.1">
    <property type="nucleotide sequence ID" value="NZ_CP048104.1"/>
</dbReference>
<evidence type="ECO:0000313" key="13">
    <source>
        <dbReference type="Proteomes" id="UP000503088"/>
    </source>
</evidence>
<dbReference type="FunFam" id="3.40.50.300:FF:000098">
    <property type="entry name" value="Probable GTP-binding protein EngB"/>
    <property type="match status" value="1"/>
</dbReference>
<dbReference type="AlphaFoldDB" id="A0A7D3XPQ0"/>
<dbReference type="InterPro" id="IPR027417">
    <property type="entry name" value="P-loop_NTPase"/>
</dbReference>
<evidence type="ECO:0000256" key="9">
    <source>
        <dbReference type="ARBA" id="ARBA00023306"/>
    </source>
</evidence>
<evidence type="ECO:0000313" key="12">
    <source>
        <dbReference type="EMBL" id="QKG84067.1"/>
    </source>
</evidence>
<keyword evidence="7 10" id="KW-0342">GTP-binding</keyword>
<sequence>MKVNQAEFVISAVRPSQYPTDALPEIALAGRSNVGKSSLINRLIHRKNLARASSKPGKTQTINFYRINDQLHFADMPGYGFAKVSKSIRAAWGRMVEGYLINRRELTGVILVVDLRHPPSQDDQAMYDWLKYHRIPVIVAATKGDKISRGRWPKHMKEVRETLNMDHSDPLVLFSAQTGQGKNELWSEIRRLTQI</sequence>
<comment type="similarity">
    <text evidence="2 10">Belongs to the TRAFAC class TrmE-Era-EngA-EngB-Septin-like GTPase superfamily. EngB GTPase family.</text>
</comment>
<name>A0A7D3XPQ0_9BACL</name>
<reference evidence="12 13" key="1">
    <citation type="submission" date="2020-01" db="EMBL/GenBank/DDBJ databases">
        <authorList>
            <person name="Gulvik C.A."/>
            <person name="Batra D.G."/>
        </authorList>
    </citation>
    <scope>NUCLEOTIDE SEQUENCE [LARGE SCALE GENOMIC DNA]</scope>
    <source>
        <strain evidence="12 13">W9323</strain>
    </source>
</reference>
<dbReference type="GO" id="GO:0046872">
    <property type="term" value="F:metal ion binding"/>
    <property type="evidence" value="ECO:0007669"/>
    <property type="project" value="UniProtKB-KW"/>
</dbReference>
<keyword evidence="9 10" id="KW-0131">Cell cycle</keyword>
<evidence type="ECO:0000256" key="10">
    <source>
        <dbReference type="HAMAP-Rule" id="MF_00321"/>
    </source>
</evidence>
<dbReference type="PANTHER" id="PTHR11649:SF13">
    <property type="entry name" value="ENGB-TYPE G DOMAIN-CONTAINING PROTEIN"/>
    <property type="match status" value="1"/>
</dbReference>
<accession>A0A7D3XPQ0</accession>
<dbReference type="GO" id="GO:0005829">
    <property type="term" value="C:cytosol"/>
    <property type="evidence" value="ECO:0007669"/>
    <property type="project" value="TreeGrafter"/>
</dbReference>
<keyword evidence="4" id="KW-0479">Metal-binding</keyword>
<keyword evidence="6" id="KW-0460">Magnesium</keyword>
<dbReference type="InterPro" id="IPR030393">
    <property type="entry name" value="G_ENGB_dom"/>
</dbReference>
<evidence type="ECO:0000256" key="6">
    <source>
        <dbReference type="ARBA" id="ARBA00022842"/>
    </source>
</evidence>
<dbReference type="EMBL" id="CP048104">
    <property type="protein sequence ID" value="QKG84067.1"/>
    <property type="molecule type" value="Genomic_DNA"/>
</dbReference>
<keyword evidence="3 10" id="KW-0132">Cell division</keyword>
<evidence type="ECO:0000256" key="5">
    <source>
        <dbReference type="ARBA" id="ARBA00022741"/>
    </source>
</evidence>
<dbReference type="KEGG" id="kpul:GXN76_05990"/>
<keyword evidence="5 10" id="KW-0547">Nucleotide-binding</keyword>
<gene>
    <name evidence="10" type="primary">engB</name>
    <name evidence="12" type="ORF">GXN76_05990</name>
</gene>
<evidence type="ECO:0000256" key="1">
    <source>
        <dbReference type="ARBA" id="ARBA00001946"/>
    </source>
</evidence>
<evidence type="ECO:0000256" key="4">
    <source>
        <dbReference type="ARBA" id="ARBA00022723"/>
    </source>
</evidence>
<organism evidence="12 13">
    <name type="scientific">Kroppenstedtia pulmonis</name>
    <dbReference type="NCBI Taxonomy" id="1380685"/>
    <lineage>
        <taxon>Bacteria</taxon>
        <taxon>Bacillati</taxon>
        <taxon>Bacillota</taxon>
        <taxon>Bacilli</taxon>
        <taxon>Bacillales</taxon>
        <taxon>Thermoactinomycetaceae</taxon>
        <taxon>Kroppenstedtia</taxon>
    </lineage>
</organism>
<keyword evidence="13" id="KW-1185">Reference proteome</keyword>
<dbReference type="InterPro" id="IPR005225">
    <property type="entry name" value="Small_GTP-bd"/>
</dbReference>
<evidence type="ECO:0000256" key="7">
    <source>
        <dbReference type="ARBA" id="ARBA00023134"/>
    </source>
</evidence>
<dbReference type="GO" id="GO:0005525">
    <property type="term" value="F:GTP binding"/>
    <property type="evidence" value="ECO:0007669"/>
    <property type="project" value="UniProtKB-UniRule"/>
</dbReference>
<dbReference type="NCBIfam" id="TIGR00231">
    <property type="entry name" value="small_GTP"/>
    <property type="match status" value="1"/>
</dbReference>
<evidence type="ECO:0000256" key="3">
    <source>
        <dbReference type="ARBA" id="ARBA00022618"/>
    </source>
</evidence>
<dbReference type="CDD" id="cd01876">
    <property type="entry name" value="YihA_EngB"/>
    <property type="match status" value="1"/>
</dbReference>
<dbReference type="GO" id="GO:0000917">
    <property type="term" value="P:division septum assembly"/>
    <property type="evidence" value="ECO:0007669"/>
    <property type="project" value="UniProtKB-KW"/>
</dbReference>
<dbReference type="PROSITE" id="PS51706">
    <property type="entry name" value="G_ENGB"/>
    <property type="match status" value="1"/>
</dbReference>
<dbReference type="Pfam" id="PF01926">
    <property type="entry name" value="MMR_HSR1"/>
    <property type="match status" value="1"/>
</dbReference>
<keyword evidence="8 10" id="KW-0717">Septation</keyword>
<dbReference type="Gene3D" id="3.40.50.300">
    <property type="entry name" value="P-loop containing nucleotide triphosphate hydrolases"/>
    <property type="match status" value="1"/>
</dbReference>
<dbReference type="SUPFAM" id="SSF52540">
    <property type="entry name" value="P-loop containing nucleoside triphosphate hydrolases"/>
    <property type="match status" value="1"/>
</dbReference>
<comment type="function">
    <text evidence="10">Necessary for normal cell division and for the maintenance of normal septation.</text>
</comment>
<dbReference type="InterPro" id="IPR006073">
    <property type="entry name" value="GTP-bd"/>
</dbReference>
<evidence type="ECO:0000259" key="11">
    <source>
        <dbReference type="PROSITE" id="PS51706"/>
    </source>
</evidence>
<dbReference type="InterPro" id="IPR019987">
    <property type="entry name" value="GTP-bd_ribosome_bio_YsxC"/>
</dbReference>
<feature type="domain" description="EngB-type G" evidence="11">
    <location>
        <begin position="22"/>
        <end position="195"/>
    </location>
</feature>
<comment type="cofactor">
    <cofactor evidence="1">
        <name>Mg(2+)</name>
        <dbReference type="ChEBI" id="CHEBI:18420"/>
    </cofactor>
</comment>
<evidence type="ECO:0000256" key="2">
    <source>
        <dbReference type="ARBA" id="ARBA00009638"/>
    </source>
</evidence>
<protein>
    <recommendedName>
        <fullName evidence="10">Probable GTP-binding protein EngB</fullName>
    </recommendedName>
</protein>
<proteinExistence type="inferred from homology"/>
<evidence type="ECO:0000256" key="8">
    <source>
        <dbReference type="ARBA" id="ARBA00023210"/>
    </source>
</evidence>